<keyword evidence="5" id="KW-0547">Nucleotide-binding</keyword>
<dbReference type="Pfam" id="PF00005">
    <property type="entry name" value="ABC_tran"/>
    <property type="match status" value="2"/>
</dbReference>
<accession>A0A420YLM3</accession>
<dbReference type="Pfam" id="PF00664">
    <property type="entry name" value="ABC_membrane"/>
    <property type="match status" value="2"/>
</dbReference>
<feature type="transmembrane region" description="Helical" evidence="10">
    <location>
        <begin position="334"/>
        <end position="351"/>
    </location>
</feature>
<feature type="domain" description="ABC transporter" evidence="11">
    <location>
        <begin position="625"/>
        <end position="848"/>
    </location>
</feature>
<dbReference type="CDD" id="cd18596">
    <property type="entry name" value="ABC_6TM_VMR1_D1_like"/>
    <property type="match status" value="1"/>
</dbReference>
<dbReference type="InterPro" id="IPR027417">
    <property type="entry name" value="P-loop_NTPase"/>
</dbReference>
<feature type="transmembrane region" description="Helical" evidence="10">
    <location>
        <begin position="154"/>
        <end position="173"/>
    </location>
</feature>
<dbReference type="OrthoDB" id="6500128at2759"/>
<evidence type="ECO:0000256" key="6">
    <source>
        <dbReference type="ARBA" id="ARBA00022840"/>
    </source>
</evidence>
<feature type="transmembrane region" description="Helical" evidence="10">
    <location>
        <begin position="292"/>
        <end position="314"/>
    </location>
</feature>
<dbReference type="InterPro" id="IPR017871">
    <property type="entry name" value="ABC_transporter-like_CS"/>
</dbReference>
<dbReference type="Gene3D" id="3.40.50.300">
    <property type="entry name" value="P-loop containing nucleotide triphosphate hydrolases"/>
    <property type="match status" value="2"/>
</dbReference>
<feature type="transmembrane region" description="Helical" evidence="10">
    <location>
        <begin position="535"/>
        <end position="559"/>
    </location>
</feature>
<feature type="transmembrane region" description="Helical" evidence="10">
    <location>
        <begin position="123"/>
        <end position="142"/>
    </location>
</feature>
<protein>
    <submittedName>
        <fullName evidence="13">Uncharacterized protein</fullName>
    </submittedName>
</protein>
<comment type="subcellular location">
    <subcellularLocation>
        <location evidence="1">Membrane</location>
        <topology evidence="1">Multi-pass membrane protein</topology>
    </subcellularLocation>
</comment>
<feature type="domain" description="ABC transmembrane type-1" evidence="12">
    <location>
        <begin position="301"/>
        <end position="598"/>
    </location>
</feature>
<dbReference type="InterPro" id="IPR003439">
    <property type="entry name" value="ABC_transporter-like_ATP-bd"/>
</dbReference>
<dbReference type="InterPro" id="IPR003593">
    <property type="entry name" value="AAA+_ATPase"/>
</dbReference>
<feature type="region of interest" description="Disordered" evidence="9">
    <location>
        <begin position="846"/>
        <end position="884"/>
    </location>
</feature>
<dbReference type="PANTHER" id="PTHR24223">
    <property type="entry name" value="ATP-BINDING CASSETTE SUB-FAMILY C"/>
    <property type="match status" value="1"/>
</dbReference>
<evidence type="ECO:0000256" key="4">
    <source>
        <dbReference type="ARBA" id="ARBA00022737"/>
    </source>
</evidence>
<keyword evidence="8 10" id="KW-0472">Membrane</keyword>
<feature type="region of interest" description="Disordered" evidence="9">
    <location>
        <begin position="1386"/>
        <end position="1412"/>
    </location>
</feature>
<keyword evidence="14" id="KW-1185">Reference proteome</keyword>
<evidence type="ECO:0000256" key="1">
    <source>
        <dbReference type="ARBA" id="ARBA00004141"/>
    </source>
</evidence>
<dbReference type="GO" id="GO:0016887">
    <property type="term" value="F:ATP hydrolysis activity"/>
    <property type="evidence" value="ECO:0007669"/>
    <property type="project" value="InterPro"/>
</dbReference>
<dbReference type="SUPFAM" id="SSF52540">
    <property type="entry name" value="P-loop containing nucleoside triphosphate hydrolases"/>
    <property type="match status" value="2"/>
</dbReference>
<dbReference type="SUPFAM" id="SSF90123">
    <property type="entry name" value="ABC transporter transmembrane region"/>
    <property type="match status" value="2"/>
</dbReference>
<feature type="transmembrane region" description="Helical" evidence="10">
    <location>
        <begin position="185"/>
        <end position="203"/>
    </location>
</feature>
<dbReference type="PROSITE" id="PS50893">
    <property type="entry name" value="ABC_TRANSPORTER_2"/>
    <property type="match status" value="2"/>
</dbReference>
<feature type="transmembrane region" description="Helical" evidence="10">
    <location>
        <begin position="57"/>
        <end position="76"/>
    </location>
</feature>
<comment type="caution">
    <text evidence="13">The sequence shown here is derived from an EMBL/GenBank/DDBJ whole genome shotgun (WGS) entry which is preliminary data.</text>
</comment>
<evidence type="ECO:0000256" key="8">
    <source>
        <dbReference type="ARBA" id="ARBA00023136"/>
    </source>
</evidence>
<organism evidence="13 14">
    <name type="scientific">Coniochaeta pulveracea</name>
    <dbReference type="NCBI Taxonomy" id="177199"/>
    <lineage>
        <taxon>Eukaryota</taxon>
        <taxon>Fungi</taxon>
        <taxon>Dikarya</taxon>
        <taxon>Ascomycota</taxon>
        <taxon>Pezizomycotina</taxon>
        <taxon>Sordariomycetes</taxon>
        <taxon>Sordariomycetidae</taxon>
        <taxon>Coniochaetales</taxon>
        <taxon>Coniochaetaceae</taxon>
        <taxon>Coniochaeta</taxon>
    </lineage>
</organism>
<dbReference type="InterPro" id="IPR036640">
    <property type="entry name" value="ABC1_TM_sf"/>
</dbReference>
<dbReference type="PROSITE" id="PS00211">
    <property type="entry name" value="ABC_TRANSPORTER_1"/>
    <property type="match status" value="2"/>
</dbReference>
<proteinExistence type="predicted"/>
<feature type="transmembrane region" description="Helical" evidence="10">
    <location>
        <begin position="455"/>
        <end position="474"/>
    </location>
</feature>
<dbReference type="EMBL" id="QVQW01000003">
    <property type="protein sequence ID" value="RKU48780.1"/>
    <property type="molecule type" value="Genomic_DNA"/>
</dbReference>
<feature type="region of interest" description="Disordered" evidence="9">
    <location>
        <begin position="1213"/>
        <end position="1233"/>
    </location>
</feature>
<evidence type="ECO:0000259" key="12">
    <source>
        <dbReference type="PROSITE" id="PS50929"/>
    </source>
</evidence>
<dbReference type="Proteomes" id="UP000275385">
    <property type="component" value="Unassembled WGS sequence"/>
</dbReference>
<feature type="transmembrane region" description="Helical" evidence="10">
    <location>
        <begin position="1141"/>
        <end position="1161"/>
    </location>
</feature>
<evidence type="ECO:0000256" key="3">
    <source>
        <dbReference type="ARBA" id="ARBA00022692"/>
    </source>
</evidence>
<keyword evidence="7 10" id="KW-1133">Transmembrane helix</keyword>
<dbReference type="GO" id="GO:0016020">
    <property type="term" value="C:membrane"/>
    <property type="evidence" value="ECO:0007669"/>
    <property type="project" value="UniProtKB-SubCell"/>
</dbReference>
<feature type="compositionally biased region" description="Polar residues" evidence="9">
    <location>
        <begin position="1390"/>
        <end position="1412"/>
    </location>
</feature>
<feature type="compositionally biased region" description="Basic and acidic residues" evidence="9">
    <location>
        <begin position="857"/>
        <end position="869"/>
    </location>
</feature>
<feature type="transmembrane region" description="Helical" evidence="10">
    <location>
        <begin position="953"/>
        <end position="977"/>
    </location>
</feature>
<evidence type="ECO:0000256" key="10">
    <source>
        <dbReference type="SAM" id="Phobius"/>
    </source>
</evidence>
<feature type="transmembrane region" description="Helical" evidence="10">
    <location>
        <begin position="909"/>
        <end position="933"/>
    </location>
</feature>
<dbReference type="CDD" id="cd18604">
    <property type="entry name" value="ABC_6TM_VMR1_D2_like"/>
    <property type="match status" value="1"/>
</dbReference>
<evidence type="ECO:0000256" key="9">
    <source>
        <dbReference type="SAM" id="MobiDB-lite"/>
    </source>
</evidence>
<feature type="domain" description="ABC transporter" evidence="11">
    <location>
        <begin position="1243"/>
        <end position="1536"/>
    </location>
</feature>
<dbReference type="GO" id="GO:0005524">
    <property type="term" value="F:ATP binding"/>
    <property type="evidence" value="ECO:0007669"/>
    <property type="project" value="UniProtKB-KW"/>
</dbReference>
<dbReference type="GO" id="GO:0005737">
    <property type="term" value="C:cytoplasm"/>
    <property type="evidence" value="ECO:0007669"/>
    <property type="project" value="UniProtKB-ARBA"/>
</dbReference>
<dbReference type="CDD" id="cd03250">
    <property type="entry name" value="ABCC_MRP_domain1"/>
    <property type="match status" value="1"/>
</dbReference>
<keyword evidence="6" id="KW-0067">ATP-binding</keyword>
<gene>
    <name evidence="13" type="ORF">DL546_004935</name>
</gene>
<evidence type="ECO:0000256" key="2">
    <source>
        <dbReference type="ARBA" id="ARBA00022448"/>
    </source>
</evidence>
<evidence type="ECO:0000256" key="7">
    <source>
        <dbReference type="ARBA" id="ARBA00022989"/>
    </source>
</evidence>
<evidence type="ECO:0000256" key="5">
    <source>
        <dbReference type="ARBA" id="ARBA00022741"/>
    </source>
</evidence>
<reference evidence="13 14" key="1">
    <citation type="submission" date="2018-08" db="EMBL/GenBank/DDBJ databases">
        <title>Draft genome of the lignicolous fungus Coniochaeta pulveracea.</title>
        <authorList>
            <person name="Borstlap C.J."/>
            <person name="De Witt R.N."/>
            <person name="Botha A."/>
            <person name="Volschenk H."/>
        </authorList>
    </citation>
    <scope>NUCLEOTIDE SEQUENCE [LARGE SCALE GENOMIC DNA]</scope>
    <source>
        <strain evidence="13 14">CAB683</strain>
    </source>
</reference>
<dbReference type="SMART" id="SM00382">
    <property type="entry name" value="AAA"/>
    <property type="match status" value="2"/>
</dbReference>
<dbReference type="InterPro" id="IPR011527">
    <property type="entry name" value="ABC1_TM_dom"/>
</dbReference>
<feature type="transmembrane region" description="Helical" evidence="10">
    <location>
        <begin position="97"/>
        <end position="117"/>
    </location>
</feature>
<dbReference type="CDD" id="cd03244">
    <property type="entry name" value="ABCC_MRP_domain2"/>
    <property type="match status" value="1"/>
</dbReference>
<feature type="transmembrane region" description="Helical" evidence="10">
    <location>
        <begin position="431"/>
        <end position="449"/>
    </location>
</feature>
<feature type="domain" description="ABC transmembrane type-1" evidence="12">
    <location>
        <begin position="918"/>
        <end position="1197"/>
    </location>
</feature>
<feature type="transmembrane region" description="Helical" evidence="10">
    <location>
        <begin position="1052"/>
        <end position="1074"/>
    </location>
</feature>
<dbReference type="FunFam" id="1.20.1560.10:FF:000013">
    <property type="entry name" value="ABC transporter C family member 2"/>
    <property type="match status" value="1"/>
</dbReference>
<evidence type="ECO:0000313" key="13">
    <source>
        <dbReference type="EMBL" id="RKU48780.1"/>
    </source>
</evidence>
<dbReference type="STRING" id="177199.A0A420YLM3"/>
<dbReference type="Gene3D" id="1.20.1560.10">
    <property type="entry name" value="ABC transporter type 1, transmembrane domain"/>
    <property type="match status" value="2"/>
</dbReference>
<keyword evidence="3 10" id="KW-0812">Transmembrane</keyword>
<name>A0A420YLM3_9PEZI</name>
<sequence length="1549" mass="170404">MDALLSGTARWRDGLRAVYYHGGFNTHSIVISVTAAEPSVEPAVGWVAYISEIAKTGYPQIVLLTAVLAWFLLGAIQQARSSAIKTGTTSSRIRLPYEICAQISRAAALAFIVLAAHRSTGQWLNIALVATAFGLGLVRLINDLTWRHRVLHQVNVLLLGSFLFLVAAELLPLLDISLGRRMDKMTLGALVSLAVCVLVALVTPREWMPPDFTSTTFRLNMDPKPAPEETASWLNYYWTYGWLTPTIWKGCKRSKELEMDDLPSLPWYDEPLLLLSKIEAARRKYKGTLRTIFHFQMYEAITMSVWILLAQPAQLLAPFGLYQLLAYLSAPEKAVLHPALWLFIMFIGPIMRSISFQQYIFTSTRLIVRVKSALVQELYGRAMSSMELEDDVINAIVSKDKQEPGQRSTSAGRLANLMSSDIDAIVNARDVVMIGLGGPFGTLLASIGLYKLVGWASFIGIGFLLCGGPASGYISQRMSRSQRAVKQAQDSRISLITEYLGSIKAIKYFGWEDAMVNHIQEARGKEQKYLWHLDLLMALMSVVVDLFPLLALVVTFSLYVGYMKQPLTAQVAFTTLSLILQIRTSIAMFGYLSRNITSAMISFQRLDRFFNSTVPLTRYPVGPNLTIKNATFRRNKTATFVLDNISIDFVQGGLNVVTGQSGSGKTTLLLAILGETILEGGSVIRPADVAFASQTTWLQSETIRDNIVFNSPFEQARYDRVVEACCLGLDFSELAKGDQTEVGENGTALSGGQKSRVALARALYSKAPLLLLDDIFSALDTKTAASVWKLCFCSDMLKGRTTVLVTQMPWVAAQADLSVLLENGTVKSVEQNLGVVRTPVAADAEVEQLEQSTGRTSQEDNKPSDETADRNLPSPPAVDEAKAKQDDLVMTETKASGNKGRLMFFSYMLHYGGPAYAALALFATLASNAFLIATSYWLSIWVDAYTKEEAVNIAFYLGIYAAFTLGSCLVDAAAFLIYANGQWIAAKNLHKWLINAVMNVSLNWWKDVPVGRVVNRLSRDIDALDTDLGHMLQYFIYEVCSLFFRVGAISSILPIFMVPGLVACSVGIIFGEMYTRTAVIVKRLTSSSQSPVFSQFSESMMGLPVIRARDNMATVFGDKLAERLRTYSRTLEANFNCNRWVAVRVDTITALVSLLAGMIAVSKAGVLAAGLVGFSLLNASGLSETILYLVRAMNELEVQLQSYHRVQEYVELEPEEKTEATPNEPPAFYQDTPSDDWPQTGAIEFRNVTIRYDPDGPDILKDVNLTFNAGERVAVVGRTGSGKSTLVLSLLHFTHIVSGQILYDGVDITLLPRKKLRQAITIIPQEAVLFNGTVKSNLDPSGEIPEDRLEAAIASCGNIASFQFRERDSETNTLIEETAASSITATESTPLLTSNAVPSNGTATPTAKPPSSLSLDTTVLPKGENFSHGQRQVLSLCRALVRKSKLMLLDEATASMDYDTDKGIQTVLRKEMGMFSEDGVGQEEARKRTLVTVAHRLRTIADYDKVVVMGGGRVLEVGAPKELFQRGGKFAEMVRYSGEGEDLVEMMSK</sequence>
<dbReference type="PROSITE" id="PS50929">
    <property type="entry name" value="ABC_TM1F"/>
    <property type="match status" value="2"/>
</dbReference>
<keyword evidence="4" id="KW-0677">Repeat</keyword>
<dbReference type="PANTHER" id="PTHR24223:SF356">
    <property type="entry name" value="ATP-BINDING CASSETTE TRANSPORTER ABC4"/>
    <property type="match status" value="1"/>
</dbReference>
<dbReference type="GO" id="GO:0140359">
    <property type="term" value="F:ABC-type transporter activity"/>
    <property type="evidence" value="ECO:0007669"/>
    <property type="project" value="InterPro"/>
</dbReference>
<keyword evidence="2" id="KW-0813">Transport</keyword>
<dbReference type="InterPro" id="IPR050173">
    <property type="entry name" value="ABC_transporter_C-like"/>
</dbReference>
<evidence type="ECO:0000259" key="11">
    <source>
        <dbReference type="PROSITE" id="PS50893"/>
    </source>
</evidence>
<evidence type="ECO:0000313" key="14">
    <source>
        <dbReference type="Proteomes" id="UP000275385"/>
    </source>
</evidence>